<reference evidence="3 5" key="2">
    <citation type="journal article" date="2012" name="BMC Genomics">
        <title>A comparative genomics perspective on the genetic content of the alkaliphilic haloarchaeon Natrialba magadii ATCC 43099T.</title>
        <authorList>
            <person name="Siddaramappa S."/>
            <person name="Challacombe J.F."/>
            <person name="Decastro R.E."/>
            <person name="Pfeiffer F."/>
            <person name="Sastre D.E."/>
            <person name="Gimenez M.I."/>
            <person name="Paggi R.A."/>
            <person name="Detter J.C."/>
            <person name="Davenport K.W."/>
            <person name="Goodwin L.A."/>
            <person name="Kyrpides N."/>
            <person name="Tapia R."/>
            <person name="Pitluck S."/>
            <person name="Lucas S."/>
            <person name="Woyke T."/>
            <person name="Maupin-Furlow J.A."/>
        </authorList>
    </citation>
    <scope>NUCLEOTIDE SEQUENCE [LARGE SCALE GENOMIC DNA]</scope>
    <source>
        <strain evidence="3">ATCC 43099</strain>
        <strain evidence="5">ATCC 43099 / DSM 3394 / CCM 3739 / CIP 104546 / IAM 13178 / JCM 8861 / NBRC 102185 / NCIMB 2190 / MS3</strain>
    </source>
</reference>
<dbReference type="PANTHER" id="PTHR12358">
    <property type="entry name" value="SPHINGOSINE KINASE"/>
    <property type="match status" value="1"/>
</dbReference>
<keyword evidence="3" id="KW-0418">Kinase</keyword>
<keyword evidence="3" id="KW-0808">Transferase</keyword>
<keyword evidence="3" id="KW-0614">Plasmid</keyword>
<dbReference type="EMBL" id="CP001933">
    <property type="protein sequence ID" value="ADD07356.1"/>
    <property type="molecule type" value="Genomic_DNA"/>
</dbReference>
<evidence type="ECO:0000313" key="4">
    <source>
        <dbReference type="EMBL" id="ELY32611.1"/>
    </source>
</evidence>
<dbReference type="GeneID" id="8826685"/>
<dbReference type="PATRIC" id="fig|547559.17.peg.722"/>
<dbReference type="AlphaFoldDB" id="D3T197"/>
<dbReference type="Pfam" id="PF00781">
    <property type="entry name" value="DAGK_cat"/>
    <property type="match status" value="1"/>
</dbReference>
<dbReference type="SUPFAM" id="SSF111331">
    <property type="entry name" value="NAD kinase/diacylglycerol kinase-like"/>
    <property type="match status" value="1"/>
</dbReference>
<reference evidence="5" key="1">
    <citation type="submission" date="2010-02" db="EMBL/GenBank/DDBJ databases">
        <title>Complete sequence of plasmid 1 of Natrialba magadii ATCC 43099.</title>
        <authorList>
            <consortium name="US DOE Joint Genome Institute"/>
            <person name="Lucas S."/>
            <person name="Copeland A."/>
            <person name="Lapidus A."/>
            <person name="Cheng J.-F."/>
            <person name="Bruce D."/>
            <person name="Goodwin L."/>
            <person name="Pitluck S."/>
            <person name="Davenport K."/>
            <person name="Saunders E."/>
            <person name="Detter J.C."/>
            <person name="Han C."/>
            <person name="Tapia R."/>
            <person name="Land M."/>
            <person name="Hauser L."/>
            <person name="Kyrpides N."/>
            <person name="Mikhailova N."/>
            <person name="De Castro R.E."/>
            <person name="Maupin-Furlow J.A."/>
            <person name="Woyke T."/>
        </authorList>
    </citation>
    <scope>NUCLEOTIDE SEQUENCE [LARGE SCALE GENOMIC DNA]</scope>
    <source>
        <strain evidence="5">ATCC 43099 / DSM 3394 / CCM 3739 / CIP 104546 / IAM 13178 / JCM 8861 / NBRC 102185 / NCIMB 2190 / MS3</strain>
        <plasmid evidence="5">pNMAG01</plasmid>
    </source>
</reference>
<dbReference type="HOGENOM" id="CLU_045532_1_1_2"/>
<dbReference type="Gene3D" id="2.60.200.40">
    <property type="match status" value="1"/>
</dbReference>
<proteinExistence type="predicted"/>
<dbReference type="RefSeq" id="WP_004214310.1">
    <property type="nucleotide sequence ID" value="NC_013923.1"/>
</dbReference>
<dbReference type="PROSITE" id="PS50146">
    <property type="entry name" value="DAGK"/>
    <property type="match status" value="1"/>
</dbReference>
<evidence type="ECO:0000313" key="5">
    <source>
        <dbReference type="Proteomes" id="UP000001879"/>
    </source>
</evidence>
<dbReference type="OrthoDB" id="57577at2157"/>
<dbReference type="InterPro" id="IPR050187">
    <property type="entry name" value="Lipid_Phosphate_FormReg"/>
</dbReference>
<dbReference type="Gene3D" id="3.40.50.10330">
    <property type="entry name" value="Probable inorganic polyphosphate/atp-NAD kinase, domain 1"/>
    <property type="match status" value="1"/>
</dbReference>
<name>D3T197_NATMM</name>
<dbReference type="KEGG" id="nmg:Nmag_3815"/>
<dbReference type="EMBL" id="AOHS01000014">
    <property type="protein sequence ID" value="ELY32611.1"/>
    <property type="molecule type" value="Genomic_DNA"/>
</dbReference>
<geneLocation type="plasmid" evidence="3 5">
    <name>pNMAG01</name>
</geneLocation>
<protein>
    <submittedName>
        <fullName evidence="4">Diacylglycerol kinase catalytic subunit</fullName>
    </submittedName>
    <submittedName>
        <fullName evidence="3">Diacylglycerol kinase domain protein</fullName>
    </submittedName>
</protein>
<dbReference type="GO" id="GO:0005886">
    <property type="term" value="C:plasma membrane"/>
    <property type="evidence" value="ECO:0007669"/>
    <property type="project" value="TreeGrafter"/>
</dbReference>
<evidence type="ECO:0000256" key="1">
    <source>
        <dbReference type="SAM" id="MobiDB-lite"/>
    </source>
</evidence>
<feature type="region of interest" description="Disordered" evidence="1">
    <location>
        <begin position="1"/>
        <end position="62"/>
    </location>
</feature>
<dbReference type="Proteomes" id="UP000011543">
    <property type="component" value="Unassembled WGS sequence"/>
</dbReference>
<evidence type="ECO:0000259" key="2">
    <source>
        <dbReference type="PROSITE" id="PS50146"/>
    </source>
</evidence>
<keyword evidence="5" id="KW-1185">Reference proteome</keyword>
<gene>
    <name evidence="3" type="ordered locus">Nmag_3815</name>
    <name evidence="4" type="ORF">C500_03784</name>
</gene>
<sequence length="367" mass="38385">MNERRFVSESASDSDQETEPDTDRLLICNPASGSGDHAPDVRARGAKRGFEVRETRGPGDARRFAREAALHGNGNGDSGGDCDGDGNGNGNSSISVIAVAGGDGTVNEVIHGLREADALDRVDVAIVPTGTANVFARTLGIPDADAGFDAIDAGTSRRIDVGIADGQPFINTCLAGLSAEANATTPDEWKRQFGSFAYVLTTLRLLPEYDGVPLEIRVTDGETACAGASGGDTDDDGTPSTWRGNALLVLVGNAFRLPTVSRRPRSPMSDGTLEVVVLETGGDDESLEENDVSGALDADPGTIPGPVTRFEASSLSIATRADDGAPVNFSLDGEPLSATELELSICERRLSVLAEPAESTRNRWGRR</sequence>
<dbReference type="InterPro" id="IPR001206">
    <property type="entry name" value="Diacylglycerol_kinase_cat_dom"/>
</dbReference>
<dbReference type="SMART" id="SM00046">
    <property type="entry name" value="DAGKc"/>
    <property type="match status" value="1"/>
</dbReference>
<reference evidence="4 6" key="3">
    <citation type="journal article" date="2014" name="PLoS Genet.">
        <title>Phylogenetically driven sequencing of extremely halophilic archaea reveals strategies for static and dynamic osmo-response.</title>
        <authorList>
            <person name="Becker E.A."/>
            <person name="Seitzer P.M."/>
            <person name="Tritt A."/>
            <person name="Larsen D."/>
            <person name="Krusor M."/>
            <person name="Yao A.I."/>
            <person name="Wu D."/>
            <person name="Madern D."/>
            <person name="Eisen J.A."/>
            <person name="Darling A.E."/>
            <person name="Facciotti M.T."/>
        </authorList>
    </citation>
    <scope>NUCLEOTIDE SEQUENCE [LARGE SCALE GENOMIC DNA]</scope>
    <source>
        <strain evidence="6">ATCC 43099 / DSM 3394 / CCM 3739 / CIP 104546 / IAM 13178 / JCM 8861 / NBRC 102185 / NCIMB 2190 / MS3</strain>
        <strain evidence="4">MS-3</strain>
    </source>
</reference>
<dbReference type="GO" id="GO:0016301">
    <property type="term" value="F:kinase activity"/>
    <property type="evidence" value="ECO:0007669"/>
    <property type="project" value="UniProtKB-KW"/>
</dbReference>
<dbReference type="InterPro" id="IPR016064">
    <property type="entry name" value="NAD/diacylglycerol_kinase_sf"/>
</dbReference>
<feature type="compositionally biased region" description="Basic and acidic residues" evidence="1">
    <location>
        <begin position="37"/>
        <end position="62"/>
    </location>
</feature>
<organism evidence="3 5">
    <name type="scientific">Natrialba magadii (strain ATCC 43099 / DSM 3394 / CCM 3739 / CIP 104546 / IAM 13178 / JCM 8861 / NBRC 102185 / NCIMB 2190 / MS3)</name>
    <name type="common">Natronobacterium magadii</name>
    <dbReference type="NCBI Taxonomy" id="547559"/>
    <lineage>
        <taxon>Archaea</taxon>
        <taxon>Methanobacteriati</taxon>
        <taxon>Methanobacteriota</taxon>
        <taxon>Stenosarchaea group</taxon>
        <taxon>Halobacteria</taxon>
        <taxon>Halobacteriales</taxon>
        <taxon>Natrialbaceae</taxon>
        <taxon>Natrialba</taxon>
    </lineage>
</organism>
<accession>D3T197</accession>
<dbReference type="Proteomes" id="UP000001879">
    <property type="component" value="Plasmid pNMAG01"/>
</dbReference>
<reference evidence="3" key="4">
    <citation type="submission" date="2016-09" db="EMBL/GenBank/DDBJ databases">
        <authorList>
            <person name="Pfeiffer F."/>
        </authorList>
    </citation>
    <scope>NUCLEOTIDE SEQUENCE</scope>
    <source>
        <strain evidence="3">ATCC 43099</strain>
        <plasmid evidence="3">pNMAG01</plasmid>
    </source>
</reference>
<feature type="domain" description="DAGKc" evidence="2">
    <location>
        <begin position="19"/>
        <end position="168"/>
    </location>
</feature>
<dbReference type="PANTHER" id="PTHR12358:SF106">
    <property type="entry name" value="LIPID KINASE YEGS"/>
    <property type="match status" value="1"/>
</dbReference>
<evidence type="ECO:0000313" key="6">
    <source>
        <dbReference type="Proteomes" id="UP000011543"/>
    </source>
</evidence>
<evidence type="ECO:0000313" key="3">
    <source>
        <dbReference type="EMBL" id="ADD07356.1"/>
    </source>
</evidence>
<dbReference type="InterPro" id="IPR017438">
    <property type="entry name" value="ATP-NAD_kinase_N"/>
</dbReference>